<dbReference type="Proteomes" id="UP000031196">
    <property type="component" value="Unassembled WGS sequence"/>
</dbReference>
<dbReference type="SUPFAM" id="SSF54427">
    <property type="entry name" value="NTF2-like"/>
    <property type="match status" value="1"/>
</dbReference>
<dbReference type="OrthoDB" id="4950776at2"/>
<dbReference type="Gene3D" id="3.10.450.50">
    <property type="match status" value="1"/>
</dbReference>
<evidence type="ECO:0000313" key="3">
    <source>
        <dbReference type="Proteomes" id="UP000031196"/>
    </source>
</evidence>
<evidence type="ECO:0000259" key="1">
    <source>
        <dbReference type="Pfam" id="PF12680"/>
    </source>
</evidence>
<dbReference type="AlphaFoldDB" id="A0A0B4DAU6"/>
<dbReference type="InterPro" id="IPR032710">
    <property type="entry name" value="NTF2-like_dom_sf"/>
</dbReference>
<feature type="domain" description="SnoaL-like" evidence="1">
    <location>
        <begin position="12"/>
        <end position="112"/>
    </location>
</feature>
<proteinExistence type="predicted"/>
<protein>
    <recommendedName>
        <fullName evidence="1">SnoaL-like domain-containing protein</fullName>
    </recommendedName>
</protein>
<gene>
    <name evidence="2" type="ORF">RM50_18305</name>
</gene>
<name>A0A0B4DAU6_PSEPS</name>
<dbReference type="Pfam" id="PF12680">
    <property type="entry name" value="SnoaL_2"/>
    <property type="match status" value="1"/>
</dbReference>
<accession>A0A0B4DAU6</accession>
<dbReference type="InterPro" id="IPR037401">
    <property type="entry name" value="SnoaL-like"/>
</dbReference>
<dbReference type="EMBL" id="JWTB01000041">
    <property type="protein sequence ID" value="KIC63786.1"/>
    <property type="molecule type" value="Genomic_DNA"/>
</dbReference>
<evidence type="ECO:0000313" key="2">
    <source>
        <dbReference type="EMBL" id="KIC63786.1"/>
    </source>
</evidence>
<organism evidence="2 3">
    <name type="scientific">Pseudarthrobacter phenanthrenivorans</name>
    <name type="common">Arthrobacter phenanthrenivorans</name>
    <dbReference type="NCBI Taxonomy" id="361575"/>
    <lineage>
        <taxon>Bacteria</taxon>
        <taxon>Bacillati</taxon>
        <taxon>Actinomycetota</taxon>
        <taxon>Actinomycetes</taxon>
        <taxon>Micrococcales</taxon>
        <taxon>Micrococcaceae</taxon>
        <taxon>Pseudarthrobacter</taxon>
    </lineage>
</organism>
<dbReference type="RefSeq" id="WP_043455676.1">
    <property type="nucleotide sequence ID" value="NZ_JWTB01000041.1"/>
</dbReference>
<reference evidence="2 3" key="1">
    <citation type="submission" date="2014-12" db="EMBL/GenBank/DDBJ databases">
        <title>Genome sequencing of Arthrobacter phenanthrenivorans SWC37.</title>
        <authorList>
            <person name="Tan P.W."/>
            <person name="Chan K.-G."/>
        </authorList>
    </citation>
    <scope>NUCLEOTIDE SEQUENCE [LARGE SCALE GENOMIC DNA]</scope>
    <source>
        <strain evidence="2 3">SWC37</strain>
    </source>
</reference>
<sequence length="135" mass="14866">MRASTGTVTMLTDYYAAMEANTPDEFSSYYADDMTLTFGNSPEIKGRADITAAFSAKLNEVASLGHDLVNVWEEDGGVVFFESIGRWTLLDGEVVEIKAASKITILNGKFVDQRIYVDNAPVDEALKRETARRTA</sequence>
<comment type="caution">
    <text evidence="2">The sequence shown here is derived from an EMBL/GenBank/DDBJ whole genome shotgun (WGS) entry which is preliminary data.</text>
</comment>